<proteinExistence type="predicted"/>
<dbReference type="AlphaFoldDB" id="A0A8D0ZNP8"/>
<reference evidence="2" key="1">
    <citation type="submission" date="2025-08" db="UniProtKB">
        <authorList>
            <consortium name="Ensembl"/>
        </authorList>
    </citation>
    <scope>IDENTIFICATION</scope>
</reference>
<name>A0A8D0ZNP8_PIG</name>
<evidence type="ECO:0000256" key="1">
    <source>
        <dbReference type="SAM" id="MobiDB-lite"/>
    </source>
</evidence>
<feature type="compositionally biased region" description="Basic and acidic residues" evidence="1">
    <location>
        <begin position="203"/>
        <end position="217"/>
    </location>
</feature>
<sequence>MAPGRRRGAVRRSPPSVFAFSPSLLALQAAGCPGHGELELPSHSPLLRSPGLISRRLLCQPRGKCSHWTGRCELPVSGRKVGDAWRSEGEGGGRREEGAAADLANCELPSLPKVWSRSAGERGGGGASSATKLPGSAVLGTTSSLAGRNPLPIGFSLTFSSSFLSSSPSPPFLPSSTFFLPPDLRLLQLEPSQGLPIPPAASEDARPASGEEKKKNLSEGGRGGGMARFPRADLAAAGVVLLCHFLMDRFQFAAGTPGNQVHGKMHFRLLLFCPAGDLSGTHSQPTLTSSICPWQSYCNCISSKLGLVIIWGKEGWLNELGDRVWGFS</sequence>
<evidence type="ECO:0000313" key="2">
    <source>
        <dbReference type="Ensembl" id="ENSSSCP00035018327.1"/>
    </source>
</evidence>
<organism evidence="2 3">
    <name type="scientific">Sus scrofa</name>
    <name type="common">Pig</name>
    <dbReference type="NCBI Taxonomy" id="9823"/>
    <lineage>
        <taxon>Eukaryota</taxon>
        <taxon>Metazoa</taxon>
        <taxon>Chordata</taxon>
        <taxon>Craniata</taxon>
        <taxon>Vertebrata</taxon>
        <taxon>Euteleostomi</taxon>
        <taxon>Mammalia</taxon>
        <taxon>Eutheria</taxon>
        <taxon>Laurasiatheria</taxon>
        <taxon>Artiodactyla</taxon>
        <taxon>Suina</taxon>
        <taxon>Suidae</taxon>
        <taxon>Sus</taxon>
    </lineage>
</organism>
<feature type="region of interest" description="Disordered" evidence="1">
    <location>
        <begin position="192"/>
        <end position="224"/>
    </location>
</feature>
<dbReference type="Proteomes" id="UP000694720">
    <property type="component" value="Unplaced"/>
</dbReference>
<dbReference type="Ensembl" id="ENSSSCT00035045882.1">
    <property type="protein sequence ID" value="ENSSSCP00035018327.1"/>
    <property type="gene ID" value="ENSSSCG00035034638.1"/>
</dbReference>
<evidence type="ECO:0000313" key="3">
    <source>
        <dbReference type="Proteomes" id="UP000694720"/>
    </source>
</evidence>
<protein>
    <submittedName>
        <fullName evidence="2">Uncharacterized protein</fullName>
    </submittedName>
</protein>
<accession>A0A8D0ZNP8</accession>